<keyword evidence="2" id="KW-1185">Reference proteome</keyword>
<evidence type="ECO:0008006" key="3">
    <source>
        <dbReference type="Google" id="ProtNLM"/>
    </source>
</evidence>
<dbReference type="NCBIfam" id="NF038050">
    <property type="entry name" value="NrtS"/>
    <property type="match status" value="1"/>
</dbReference>
<proteinExistence type="predicted"/>
<dbReference type="Proteomes" id="UP000028302">
    <property type="component" value="Unassembled WGS sequence"/>
</dbReference>
<reference evidence="1 2" key="1">
    <citation type="submission" date="2013-03" db="EMBL/GenBank/DDBJ databases">
        <title>Salinisphaera hydrothermalis C41B8 Genome Sequencing.</title>
        <authorList>
            <person name="Li C."/>
            <person name="Lai Q."/>
            <person name="Shao Z."/>
        </authorList>
    </citation>
    <scope>NUCLEOTIDE SEQUENCE [LARGE SCALE GENOMIC DNA]</scope>
    <source>
        <strain evidence="1 2">C41B8</strain>
    </source>
</reference>
<gene>
    <name evidence="1" type="ORF">C41B8_16964</name>
</gene>
<evidence type="ECO:0000313" key="2">
    <source>
        <dbReference type="Proteomes" id="UP000028302"/>
    </source>
</evidence>
<sequence>MARLAHICRSCVADGVPRRSFVVALIVGTVLNLINQGDALLSGDHLNLVKLLLTYAVPYCVATYGAVSFRLTTENRTPSGPRAT</sequence>
<protein>
    <recommendedName>
        <fullName evidence="3">Phosphoenolpyruvate protein kinase</fullName>
    </recommendedName>
</protein>
<dbReference type="eggNOG" id="ENOG5033E4I">
    <property type="taxonomic scope" value="Bacteria"/>
</dbReference>
<comment type="caution">
    <text evidence="1">The sequence shown here is derived from an EMBL/GenBank/DDBJ whole genome shotgun (WGS) entry which is preliminary data.</text>
</comment>
<dbReference type="EMBL" id="APNK01000042">
    <property type="protein sequence ID" value="KEZ76007.1"/>
    <property type="molecule type" value="Genomic_DNA"/>
</dbReference>
<dbReference type="AlphaFoldDB" id="A0A084IH23"/>
<dbReference type="RefSeq" id="WP_051883711.1">
    <property type="nucleotide sequence ID" value="NZ_APNK01000042.1"/>
</dbReference>
<accession>A0A084IH23</accession>
<dbReference type="STRING" id="1304275.C41B8_16964"/>
<evidence type="ECO:0000313" key="1">
    <source>
        <dbReference type="EMBL" id="KEZ76007.1"/>
    </source>
</evidence>
<name>A0A084IH23_SALHC</name>
<organism evidence="1 2">
    <name type="scientific">Salinisphaera hydrothermalis (strain C41B8)</name>
    <dbReference type="NCBI Taxonomy" id="1304275"/>
    <lineage>
        <taxon>Bacteria</taxon>
        <taxon>Pseudomonadati</taxon>
        <taxon>Pseudomonadota</taxon>
        <taxon>Gammaproteobacteria</taxon>
        <taxon>Salinisphaerales</taxon>
        <taxon>Salinisphaeraceae</taxon>
        <taxon>Salinisphaera</taxon>
    </lineage>
</organism>
<dbReference type="InterPro" id="IPR047700">
    <property type="entry name" value="NrtS-like"/>
</dbReference>